<feature type="domain" description="GmrSD restriction endonucleases N-terminal" evidence="2">
    <location>
        <begin position="57"/>
        <end position="202"/>
    </location>
</feature>
<dbReference type="Pfam" id="PF03235">
    <property type="entry name" value="GmrSD_N"/>
    <property type="match status" value="1"/>
</dbReference>
<feature type="compositionally biased region" description="Low complexity" evidence="1">
    <location>
        <begin position="654"/>
        <end position="664"/>
    </location>
</feature>
<feature type="compositionally biased region" description="Low complexity" evidence="1">
    <location>
        <begin position="411"/>
        <end position="421"/>
    </location>
</feature>
<accession>A0A6G1JHD3</accession>
<dbReference type="InterPro" id="IPR004919">
    <property type="entry name" value="GmrSD_N"/>
</dbReference>
<keyword evidence="4" id="KW-1185">Reference proteome</keyword>
<reference evidence="3" key="1">
    <citation type="journal article" date="2020" name="Stud. Mycol.">
        <title>101 Dothideomycetes genomes: a test case for predicting lifestyles and emergence of pathogens.</title>
        <authorList>
            <person name="Haridas S."/>
            <person name="Albert R."/>
            <person name="Binder M."/>
            <person name="Bloem J."/>
            <person name="Labutti K."/>
            <person name="Salamov A."/>
            <person name="Andreopoulos B."/>
            <person name="Baker S."/>
            <person name="Barry K."/>
            <person name="Bills G."/>
            <person name="Bluhm B."/>
            <person name="Cannon C."/>
            <person name="Castanera R."/>
            <person name="Culley D."/>
            <person name="Daum C."/>
            <person name="Ezra D."/>
            <person name="Gonzalez J."/>
            <person name="Henrissat B."/>
            <person name="Kuo A."/>
            <person name="Liang C."/>
            <person name="Lipzen A."/>
            <person name="Lutzoni F."/>
            <person name="Magnuson J."/>
            <person name="Mondo S."/>
            <person name="Nolan M."/>
            <person name="Ohm R."/>
            <person name="Pangilinan J."/>
            <person name="Park H.-J."/>
            <person name="Ramirez L."/>
            <person name="Alfaro M."/>
            <person name="Sun H."/>
            <person name="Tritt A."/>
            <person name="Yoshinaga Y."/>
            <person name="Zwiers L.-H."/>
            <person name="Turgeon B."/>
            <person name="Goodwin S."/>
            <person name="Spatafora J."/>
            <person name="Crous P."/>
            <person name="Grigoriev I."/>
        </authorList>
    </citation>
    <scope>NUCLEOTIDE SEQUENCE</scope>
    <source>
        <strain evidence="3">CBS 122367</strain>
    </source>
</reference>
<name>A0A6G1JHD3_9PLEO</name>
<dbReference type="AlphaFoldDB" id="A0A6G1JHD3"/>
<feature type="region of interest" description="Disordered" evidence="1">
    <location>
        <begin position="1"/>
        <end position="37"/>
    </location>
</feature>
<evidence type="ECO:0000256" key="1">
    <source>
        <dbReference type="SAM" id="MobiDB-lite"/>
    </source>
</evidence>
<organism evidence="3 4">
    <name type="scientific">Lentithecium fluviatile CBS 122367</name>
    <dbReference type="NCBI Taxonomy" id="1168545"/>
    <lineage>
        <taxon>Eukaryota</taxon>
        <taxon>Fungi</taxon>
        <taxon>Dikarya</taxon>
        <taxon>Ascomycota</taxon>
        <taxon>Pezizomycotina</taxon>
        <taxon>Dothideomycetes</taxon>
        <taxon>Pleosporomycetidae</taxon>
        <taxon>Pleosporales</taxon>
        <taxon>Massarineae</taxon>
        <taxon>Lentitheciaceae</taxon>
        <taxon>Lentithecium</taxon>
    </lineage>
</organism>
<evidence type="ECO:0000313" key="4">
    <source>
        <dbReference type="Proteomes" id="UP000799291"/>
    </source>
</evidence>
<feature type="region of interest" description="Disordered" evidence="1">
    <location>
        <begin position="644"/>
        <end position="844"/>
    </location>
</feature>
<feature type="compositionally biased region" description="Polar residues" evidence="1">
    <location>
        <begin position="517"/>
        <end position="526"/>
    </location>
</feature>
<feature type="region of interest" description="Disordered" evidence="1">
    <location>
        <begin position="411"/>
        <end position="586"/>
    </location>
</feature>
<feature type="compositionally biased region" description="Polar residues" evidence="1">
    <location>
        <begin position="485"/>
        <end position="494"/>
    </location>
</feature>
<dbReference type="Proteomes" id="UP000799291">
    <property type="component" value="Unassembled WGS sequence"/>
</dbReference>
<feature type="compositionally biased region" description="Low complexity" evidence="1">
    <location>
        <begin position="671"/>
        <end position="681"/>
    </location>
</feature>
<evidence type="ECO:0000313" key="3">
    <source>
        <dbReference type="EMBL" id="KAF2689585.1"/>
    </source>
</evidence>
<feature type="compositionally biased region" description="Polar residues" evidence="1">
    <location>
        <begin position="772"/>
        <end position="791"/>
    </location>
</feature>
<dbReference type="PANTHER" id="PTHR39639:SF1">
    <property type="entry name" value="DUF262 DOMAIN-CONTAINING PROTEIN"/>
    <property type="match status" value="1"/>
</dbReference>
<dbReference type="OrthoDB" id="5419821at2759"/>
<protein>
    <recommendedName>
        <fullName evidence="2">GmrSD restriction endonucleases N-terminal domain-containing protein</fullName>
    </recommendedName>
</protein>
<feature type="compositionally biased region" description="Low complexity" evidence="1">
    <location>
        <begin position="553"/>
        <end position="572"/>
    </location>
</feature>
<proteinExistence type="predicted"/>
<feature type="compositionally biased region" description="Acidic residues" evidence="1">
    <location>
        <begin position="13"/>
        <end position="26"/>
    </location>
</feature>
<sequence>MAPDQPAVKSEAEEPDDFLLNDEPLEGDGSYKSRPQLSKPGTFLRTLSYLMNALDAGDIDVDPEYQREVVWTADRMTGLVDSLMGMLCASCGHSRLTSVENFYVPPIILNKKPRDTKNGAPPKHKLVCVDGKQRLSSVRAFIKGIIPCHDHRGEKWWFCITRDTPGGRNKKTLPENMKKEFLDKEFVSFEYADLSQEQEEDLFARVQMGVQLTLAEKMRASTGPWQDLARCYVEDFPVIYSLLKDRARAKDFQMTLSCFSQIVEVQHPTAANGIPTLKTNHSHLPKLLENKGAVDDGIKSHLASVWNTFQDLVELDPNTFTNADRRLRGVQTFAPIEMVAVAVLISMYSESRNNRLLIGDIQALREALRENFVDLRLNIQTWKWIWEFIENLEQIRGAVDGTTVDRSVNTTPALARRSLPAPAAPTPPPVKRGRPTARTKPVAVLPGSSKHITTERAVATPPPDPRPPKRPRVGSVPSTAPGRSALSSPVNTIGSSCAISSSKDTSDSDVKFLGSRSRPTSVTLPAQSPPIRTLANPGASAQKAQGTRTQVNSRPVVSPAAALPPATASSTAPPRPSLVNPSDTRQNRISELNSYRAPIAPMTSLGSTWQPSTAPTPTAPMRLASWEGYMPTSLDTLSSLWALPTRAMPPPQNTPATSSPTFPTHTPPIPSLTTQPPTTSPFFASGPIRTPSPKPQEMLHSISPTVPRRSPPFQAGPAPRSPTVPDTSPAPSQARPAPKPRPSVPARSLPQYDGAIDLTGDDEDIDKERQRLLTQFRASASIGNPARSSTSHSLHGRLGPHPLPPPVGKPPRRNSVVEDLTEEEPVEYNNPYQRRKQQASASGL</sequence>
<gene>
    <name evidence="3" type="ORF">K458DRAFT_129698</name>
</gene>
<dbReference type="EMBL" id="MU005572">
    <property type="protein sequence ID" value="KAF2689585.1"/>
    <property type="molecule type" value="Genomic_DNA"/>
</dbReference>
<evidence type="ECO:0000259" key="2">
    <source>
        <dbReference type="Pfam" id="PF03235"/>
    </source>
</evidence>
<dbReference type="PANTHER" id="PTHR39639">
    <property type="entry name" value="CHROMOSOME 16, WHOLE GENOME SHOTGUN SEQUENCE"/>
    <property type="match status" value="1"/>
</dbReference>
<feature type="compositionally biased region" description="Polar residues" evidence="1">
    <location>
        <begin position="542"/>
        <end position="552"/>
    </location>
</feature>